<dbReference type="InterPro" id="IPR044712">
    <property type="entry name" value="SLC25A32-like"/>
</dbReference>
<keyword evidence="3 9" id="KW-0813">Transport</keyword>
<proteinExistence type="inferred from homology"/>
<dbReference type="AlphaFoldDB" id="A0AAV1AEM9"/>
<gene>
    <name evidence="11" type="ORF">VFH_IV116080</name>
</gene>
<protein>
    <submittedName>
        <fullName evidence="11">Uncharacterized protein</fullName>
    </submittedName>
</protein>
<keyword evidence="12" id="KW-1185">Reference proteome</keyword>
<evidence type="ECO:0000256" key="9">
    <source>
        <dbReference type="RuleBase" id="RU000488"/>
    </source>
</evidence>
<dbReference type="Gene3D" id="1.50.40.10">
    <property type="entry name" value="Mitochondrial carrier domain"/>
    <property type="match status" value="2"/>
</dbReference>
<feature type="repeat" description="Solcar" evidence="8">
    <location>
        <begin position="217"/>
        <end position="306"/>
    </location>
</feature>
<dbReference type="Pfam" id="PF00153">
    <property type="entry name" value="Mito_carr"/>
    <property type="match status" value="3"/>
</dbReference>
<dbReference type="SUPFAM" id="SSF103506">
    <property type="entry name" value="Mitochondrial carrier"/>
    <property type="match status" value="1"/>
</dbReference>
<dbReference type="Proteomes" id="UP001157006">
    <property type="component" value="Chromosome 4"/>
</dbReference>
<sequence length="314" mass="35019">MSTEPPSKRDKLQWEYPVAGLISGFATLTVKYPLDLVSTRLQVNDGRLFSQFPRYKNTAHAFFTIARFDGLKGLYAGFLAGILGSSISSGLVLVCYARAKQKYAKSKEEKFHPGLASVVETGALVCLCANPVWIVKTRLQLQTPLHQTRPYSGLYDAFRTIVREEGFRALFRGIVPGLFLVAHGAIHVTAYQELRKTLTHLKNKGSNIQHQNPDKILNSVDSAVLGATSKVAAILPAYPFHVIQTRLQLRPDSDGISRYKNSWHVVKETARFEGVRGFYKGITANLLKNIPAASITFVVYENVLKLLKQARRKD</sequence>
<accession>A0AAV1AEM9</accession>
<feature type="transmembrane region" description="Helical" evidence="10">
    <location>
        <begin position="74"/>
        <end position="97"/>
    </location>
</feature>
<evidence type="ECO:0000256" key="10">
    <source>
        <dbReference type="SAM" id="Phobius"/>
    </source>
</evidence>
<feature type="repeat" description="Solcar" evidence="8">
    <location>
        <begin position="11"/>
        <end position="102"/>
    </location>
</feature>
<evidence type="ECO:0000256" key="4">
    <source>
        <dbReference type="ARBA" id="ARBA00022692"/>
    </source>
</evidence>
<comment type="subcellular location">
    <subcellularLocation>
        <location evidence="1">Membrane</location>
        <topology evidence="1">Multi-pass membrane protein</topology>
    </subcellularLocation>
</comment>
<evidence type="ECO:0000256" key="3">
    <source>
        <dbReference type="ARBA" id="ARBA00022448"/>
    </source>
</evidence>
<evidence type="ECO:0000256" key="5">
    <source>
        <dbReference type="ARBA" id="ARBA00022737"/>
    </source>
</evidence>
<dbReference type="PANTHER" id="PTHR45683">
    <property type="entry name" value="MITOCHONDRIAL NICOTINAMIDE ADENINE DINUCLEOTIDE TRANSPORTER 1-RELATED-RELATED"/>
    <property type="match status" value="1"/>
</dbReference>
<keyword evidence="7 8" id="KW-0472">Membrane</keyword>
<keyword evidence="6 10" id="KW-1133">Transmembrane helix</keyword>
<reference evidence="11 12" key="1">
    <citation type="submission" date="2023-01" db="EMBL/GenBank/DDBJ databases">
        <authorList>
            <person name="Kreplak J."/>
        </authorList>
    </citation>
    <scope>NUCLEOTIDE SEQUENCE [LARGE SCALE GENOMIC DNA]</scope>
</reference>
<dbReference type="GO" id="GO:0006862">
    <property type="term" value="P:nucleotide transport"/>
    <property type="evidence" value="ECO:0007669"/>
    <property type="project" value="InterPro"/>
</dbReference>
<name>A0AAV1AEM9_VICFA</name>
<dbReference type="InterPro" id="IPR023395">
    <property type="entry name" value="MCP_dom_sf"/>
</dbReference>
<keyword evidence="4 8" id="KW-0812">Transmembrane</keyword>
<evidence type="ECO:0000256" key="7">
    <source>
        <dbReference type="ARBA" id="ARBA00023136"/>
    </source>
</evidence>
<dbReference type="EMBL" id="OX451739">
    <property type="protein sequence ID" value="CAI8609080.1"/>
    <property type="molecule type" value="Genomic_DNA"/>
</dbReference>
<organism evidence="11 12">
    <name type="scientific">Vicia faba</name>
    <name type="common">Broad bean</name>
    <name type="synonym">Faba vulgaris</name>
    <dbReference type="NCBI Taxonomy" id="3906"/>
    <lineage>
        <taxon>Eukaryota</taxon>
        <taxon>Viridiplantae</taxon>
        <taxon>Streptophyta</taxon>
        <taxon>Embryophyta</taxon>
        <taxon>Tracheophyta</taxon>
        <taxon>Spermatophyta</taxon>
        <taxon>Magnoliopsida</taxon>
        <taxon>eudicotyledons</taxon>
        <taxon>Gunneridae</taxon>
        <taxon>Pentapetalae</taxon>
        <taxon>rosids</taxon>
        <taxon>fabids</taxon>
        <taxon>Fabales</taxon>
        <taxon>Fabaceae</taxon>
        <taxon>Papilionoideae</taxon>
        <taxon>50 kb inversion clade</taxon>
        <taxon>NPAAA clade</taxon>
        <taxon>Hologalegina</taxon>
        <taxon>IRL clade</taxon>
        <taxon>Fabeae</taxon>
        <taxon>Vicia</taxon>
    </lineage>
</organism>
<evidence type="ECO:0000313" key="11">
    <source>
        <dbReference type="EMBL" id="CAI8609080.1"/>
    </source>
</evidence>
<evidence type="ECO:0000256" key="2">
    <source>
        <dbReference type="ARBA" id="ARBA00006375"/>
    </source>
</evidence>
<dbReference type="GO" id="GO:0016020">
    <property type="term" value="C:membrane"/>
    <property type="evidence" value="ECO:0007669"/>
    <property type="project" value="UniProtKB-SubCell"/>
</dbReference>
<evidence type="ECO:0000256" key="8">
    <source>
        <dbReference type="PROSITE-ProRule" id="PRU00282"/>
    </source>
</evidence>
<dbReference type="FunFam" id="1.50.40.10:FF:000090">
    <property type="entry name" value="Folate transporter 1, chloroplastic"/>
    <property type="match status" value="1"/>
</dbReference>
<keyword evidence="5" id="KW-0677">Repeat</keyword>
<comment type="similarity">
    <text evidence="2 9">Belongs to the mitochondrial carrier (TC 2.A.29) family.</text>
</comment>
<feature type="repeat" description="Solcar" evidence="8">
    <location>
        <begin position="109"/>
        <end position="197"/>
    </location>
</feature>
<dbReference type="PROSITE" id="PS50920">
    <property type="entry name" value="SOLCAR"/>
    <property type="match status" value="3"/>
</dbReference>
<evidence type="ECO:0000256" key="1">
    <source>
        <dbReference type="ARBA" id="ARBA00004141"/>
    </source>
</evidence>
<evidence type="ECO:0000313" key="12">
    <source>
        <dbReference type="Proteomes" id="UP001157006"/>
    </source>
</evidence>
<dbReference type="GO" id="GO:0055085">
    <property type="term" value="P:transmembrane transport"/>
    <property type="evidence" value="ECO:0007669"/>
    <property type="project" value="InterPro"/>
</dbReference>
<dbReference type="InterPro" id="IPR018108">
    <property type="entry name" value="MCP_transmembrane"/>
</dbReference>
<evidence type="ECO:0000256" key="6">
    <source>
        <dbReference type="ARBA" id="ARBA00022989"/>
    </source>
</evidence>